<dbReference type="GO" id="GO:0004523">
    <property type="term" value="F:RNA-DNA hybrid ribonuclease activity"/>
    <property type="evidence" value="ECO:0007669"/>
    <property type="project" value="InterPro"/>
</dbReference>
<proteinExistence type="predicted"/>
<organism evidence="7 8">
    <name type="scientific">Phytophthora cactorum</name>
    <dbReference type="NCBI Taxonomy" id="29920"/>
    <lineage>
        <taxon>Eukaryota</taxon>
        <taxon>Sar</taxon>
        <taxon>Stramenopiles</taxon>
        <taxon>Oomycota</taxon>
        <taxon>Peronosporomycetes</taxon>
        <taxon>Peronosporales</taxon>
        <taxon>Peronosporaceae</taxon>
        <taxon>Phytophthora</taxon>
    </lineage>
</organism>
<dbReference type="PANTHER" id="PTHR37984:SF5">
    <property type="entry name" value="PROTEIN NYNRIN-LIKE"/>
    <property type="match status" value="1"/>
</dbReference>
<protein>
    <submittedName>
        <fullName evidence="7">Uncharacterized protein</fullName>
    </submittedName>
</protein>
<dbReference type="Pfam" id="PF17921">
    <property type="entry name" value="Integrase_H2C2"/>
    <property type="match status" value="1"/>
</dbReference>
<feature type="domain" description="Reverse transcriptase/retrotransposon-derived protein RNase H-like" evidence="5">
    <location>
        <begin position="438"/>
        <end position="531"/>
    </location>
</feature>
<keyword evidence="1" id="KW-0511">Multifunctional enzyme</keyword>
<feature type="compositionally biased region" description="Basic and acidic residues" evidence="2">
    <location>
        <begin position="856"/>
        <end position="879"/>
    </location>
</feature>
<gene>
    <name evidence="7" type="ORF">PC129_g21419</name>
</gene>
<evidence type="ECO:0000256" key="2">
    <source>
        <dbReference type="SAM" id="MobiDB-lite"/>
    </source>
</evidence>
<feature type="domain" description="RNase H type-1" evidence="4">
    <location>
        <begin position="641"/>
        <end position="753"/>
    </location>
</feature>
<dbReference type="Gene3D" id="1.10.340.70">
    <property type="match status" value="1"/>
</dbReference>
<evidence type="ECO:0000256" key="1">
    <source>
        <dbReference type="ARBA" id="ARBA00023268"/>
    </source>
</evidence>
<dbReference type="FunFam" id="1.10.340.70:FF:000001">
    <property type="entry name" value="Retrovirus-related Pol polyprotein from transposon gypsy-like Protein"/>
    <property type="match status" value="1"/>
</dbReference>
<dbReference type="VEuPathDB" id="FungiDB:PC110_g14920"/>
<dbReference type="Gene3D" id="3.30.420.10">
    <property type="entry name" value="Ribonuclease H-like superfamily/Ribonuclease H"/>
    <property type="match status" value="2"/>
</dbReference>
<feature type="domain" description="Integrase zinc-binding" evidence="6">
    <location>
        <begin position="979"/>
        <end position="1038"/>
    </location>
</feature>
<dbReference type="InterPro" id="IPR002156">
    <property type="entry name" value="RNaseH_domain"/>
</dbReference>
<evidence type="ECO:0000259" key="5">
    <source>
        <dbReference type="Pfam" id="PF17919"/>
    </source>
</evidence>
<dbReference type="InterPro" id="IPR041577">
    <property type="entry name" value="RT_RNaseH_2"/>
</dbReference>
<dbReference type="Gene3D" id="3.30.70.270">
    <property type="match status" value="2"/>
</dbReference>
<evidence type="ECO:0000259" key="3">
    <source>
        <dbReference type="Pfam" id="PF00078"/>
    </source>
</evidence>
<dbReference type="GO" id="GO:0003676">
    <property type="term" value="F:nucleic acid binding"/>
    <property type="evidence" value="ECO:0007669"/>
    <property type="project" value="InterPro"/>
</dbReference>
<dbReference type="AlphaFoldDB" id="A0A8T1H610"/>
<dbReference type="Proteomes" id="UP000760860">
    <property type="component" value="Unassembled WGS sequence"/>
</dbReference>
<sequence length="1176" mass="132424">MEDAIVTLESTYVSVARVLTTEGNEASDNTRADHYEHPASKIGLEDYAKELAFLPDFTEESNTTIDYGSPNVTDPRLSTDRQERLIATLKTHEHIMIASGNALPLPAYGVVCDIDTQGHAPIKQRARRVPPRYLGKLYELLRALLRAGLIVLSDSPWASPIVIVMKKNGQDIRLCIDYKMVNAITAIMEYAMPLVDDLLTDLECYLWFCSLDAASGFWAIMMTLRARKVSAFVCALGHFEWLRMPFGLNNAPMIYQLMIDNALWGFVQPKGGWLKYSAMMRLAEAQAKARRATSIEGSFQTKFEADREASVETDPVLQLVNSPVADMFTTGELDEILVDDCIRSAVCRISISFTKSIFCQPKVDFLSHEISPEGIKADSKKLAAITELSFPTSKRGMQSFLGALNYYSRFIQDFAVYGAALYQLKEEDFGPGGDLSVAQRAFEALQTKVAEAPIMKHFDRTKEVHVMLFANEWALSTTLMQEHEGKLHPVRFLGRVLKESEMNYHPAEKEVLALLLLLKTCYMQLAGKTLHVYTRFLTLEWVHKSKSLFGRAIQFAVLLSPWHLKVQRVKKQDVVFAQLLQSSITNFVDLEESLAPLAPPNKGSTTIRMDPAMLYARLPRDYRGFVVSFDGSAKTEKYGGYGSCSWVLWSLPEWKIVIAANAYLPSTTANVAEYTGMNNGIKAAIAYGAEHLVIVGDSRLAIQQSLGVIACRKESLLTLLNIHKELMAQLRSVKYLHVVRKYNAAEDSLATEALESKVSRVVLAETRKSELVTLNRIQEMIYESNEDTAEVVPREAEHHVHVLTGSEFSQQKTFEHFVRDDATIKNEYGNMAVMTRRQAKTKKHVRFADEHAEVVSKAHKQRSEHGEVANESSFDERSSSHPSNTVSPATLDAEDIDPVAVQRERRRRIAAAQDEEKKWLNLKKVLRGQAETLSYKEARDALKYADRFVLSEDGVLHYLGLSRRYDHGWQEETKLRLVVPTTIFQEVLQNCHDSLEGGHQGVVRTFQRVKSDYYWAGLYADVEKHVKSCPDCSSSKSRPQLRGYSPGNVLAERLFQIVSMDFVIPLPKTRRGNTALLLFQCSFTGFVIAKAMSDTSALSVAQVFEECVYRRFGAPFDKTRPRPTVHKRGLPGLHRDDAVKVSSHFELSATGQRSTRTLSEVGDDFRVYAEDPLQHD</sequence>
<dbReference type="InterPro" id="IPR036397">
    <property type="entry name" value="RNaseH_sf"/>
</dbReference>
<dbReference type="InterPro" id="IPR012337">
    <property type="entry name" value="RNaseH-like_sf"/>
</dbReference>
<dbReference type="Pfam" id="PF00078">
    <property type="entry name" value="RVT_1"/>
    <property type="match status" value="1"/>
</dbReference>
<name>A0A8T1H610_9STRA</name>
<dbReference type="Gene3D" id="3.10.10.10">
    <property type="entry name" value="HIV Type 1 Reverse Transcriptase, subunit A, domain 1"/>
    <property type="match status" value="1"/>
</dbReference>
<dbReference type="EMBL" id="RCMV01001713">
    <property type="protein sequence ID" value="KAG3207539.1"/>
    <property type="molecule type" value="Genomic_DNA"/>
</dbReference>
<dbReference type="Pfam" id="PF13456">
    <property type="entry name" value="RVT_3"/>
    <property type="match status" value="1"/>
</dbReference>
<dbReference type="InterPro" id="IPR050951">
    <property type="entry name" value="Retrovirus_Pol_polyprotein"/>
</dbReference>
<dbReference type="SUPFAM" id="SSF53098">
    <property type="entry name" value="Ribonuclease H-like"/>
    <property type="match status" value="2"/>
</dbReference>
<dbReference type="SUPFAM" id="SSF56672">
    <property type="entry name" value="DNA/RNA polymerases"/>
    <property type="match status" value="2"/>
</dbReference>
<accession>A0A8T1H610</accession>
<evidence type="ECO:0000313" key="8">
    <source>
        <dbReference type="Proteomes" id="UP000760860"/>
    </source>
</evidence>
<dbReference type="VEuPathDB" id="FungiDB:PC110_g2977"/>
<dbReference type="PANTHER" id="PTHR37984">
    <property type="entry name" value="PROTEIN CBG26694"/>
    <property type="match status" value="1"/>
</dbReference>
<reference evidence="7" key="1">
    <citation type="submission" date="2018-05" db="EMBL/GenBank/DDBJ databases">
        <title>Effector identification in a new, highly contiguous assembly of the strawberry crown rot pathogen Phytophthora cactorum.</title>
        <authorList>
            <person name="Armitage A.D."/>
            <person name="Nellist C.F."/>
            <person name="Bates H."/>
            <person name="Vickerstaff R.J."/>
            <person name="Harrison R.J."/>
        </authorList>
    </citation>
    <scope>NUCLEOTIDE SEQUENCE</scope>
    <source>
        <strain evidence="7">P421</strain>
    </source>
</reference>
<dbReference type="CDD" id="cd01647">
    <property type="entry name" value="RT_LTR"/>
    <property type="match status" value="1"/>
</dbReference>
<dbReference type="InterPro" id="IPR043128">
    <property type="entry name" value="Rev_trsase/Diguanyl_cyclase"/>
</dbReference>
<evidence type="ECO:0000259" key="4">
    <source>
        <dbReference type="Pfam" id="PF13456"/>
    </source>
</evidence>
<feature type="domain" description="Reverse transcriptase" evidence="3">
    <location>
        <begin position="166"/>
        <end position="263"/>
    </location>
</feature>
<dbReference type="InterPro" id="IPR043502">
    <property type="entry name" value="DNA/RNA_pol_sf"/>
</dbReference>
<evidence type="ECO:0000313" key="7">
    <source>
        <dbReference type="EMBL" id="KAG3207539.1"/>
    </source>
</evidence>
<evidence type="ECO:0000259" key="6">
    <source>
        <dbReference type="Pfam" id="PF17921"/>
    </source>
</evidence>
<dbReference type="InterPro" id="IPR041588">
    <property type="entry name" value="Integrase_H2C2"/>
</dbReference>
<feature type="region of interest" description="Disordered" evidence="2">
    <location>
        <begin position="856"/>
        <end position="893"/>
    </location>
</feature>
<dbReference type="InterPro" id="IPR000477">
    <property type="entry name" value="RT_dom"/>
</dbReference>
<comment type="caution">
    <text evidence="7">The sequence shown here is derived from an EMBL/GenBank/DDBJ whole genome shotgun (WGS) entry which is preliminary data.</text>
</comment>
<dbReference type="Pfam" id="PF17919">
    <property type="entry name" value="RT_RNaseH_2"/>
    <property type="match status" value="1"/>
</dbReference>